<sequence>MINYYFTFEIGPLFYTFKFDT</sequence>
<evidence type="ECO:0000313" key="1">
    <source>
        <dbReference type="EMBL" id="MBX54265.1"/>
    </source>
</evidence>
<proteinExistence type="predicted"/>
<name>A0A2P2PHR9_RHIMU</name>
<accession>A0A2P2PHR9</accession>
<dbReference type="EMBL" id="GGEC01073781">
    <property type="protein sequence ID" value="MBX54265.1"/>
    <property type="molecule type" value="Transcribed_RNA"/>
</dbReference>
<dbReference type="AlphaFoldDB" id="A0A2P2PHR9"/>
<reference evidence="1" key="1">
    <citation type="submission" date="2018-02" db="EMBL/GenBank/DDBJ databases">
        <title>Rhizophora mucronata_Transcriptome.</title>
        <authorList>
            <person name="Meera S.P."/>
            <person name="Sreeshan A."/>
            <person name="Augustine A."/>
        </authorList>
    </citation>
    <scope>NUCLEOTIDE SEQUENCE</scope>
    <source>
        <tissue evidence="1">Leaf</tissue>
    </source>
</reference>
<organism evidence="1">
    <name type="scientific">Rhizophora mucronata</name>
    <name type="common">Asiatic mangrove</name>
    <dbReference type="NCBI Taxonomy" id="61149"/>
    <lineage>
        <taxon>Eukaryota</taxon>
        <taxon>Viridiplantae</taxon>
        <taxon>Streptophyta</taxon>
        <taxon>Embryophyta</taxon>
        <taxon>Tracheophyta</taxon>
        <taxon>Spermatophyta</taxon>
        <taxon>Magnoliopsida</taxon>
        <taxon>eudicotyledons</taxon>
        <taxon>Gunneridae</taxon>
        <taxon>Pentapetalae</taxon>
        <taxon>rosids</taxon>
        <taxon>fabids</taxon>
        <taxon>Malpighiales</taxon>
        <taxon>Rhizophoraceae</taxon>
        <taxon>Rhizophora</taxon>
    </lineage>
</organism>
<protein>
    <submittedName>
        <fullName evidence="1">Uncharacterized protein</fullName>
    </submittedName>
</protein>